<keyword evidence="5" id="KW-0472">Membrane</keyword>
<proteinExistence type="predicted"/>
<keyword evidence="4" id="KW-1133">Transmembrane helix</keyword>
<dbReference type="Pfam" id="PF01943">
    <property type="entry name" value="Polysacc_synt"/>
    <property type="match status" value="1"/>
</dbReference>
<dbReference type="InterPro" id="IPR002797">
    <property type="entry name" value="Polysacc_synth"/>
</dbReference>
<evidence type="ECO:0000256" key="2">
    <source>
        <dbReference type="ARBA" id="ARBA00022475"/>
    </source>
</evidence>
<keyword evidence="2" id="KW-1003">Cell membrane</keyword>
<accession>A0A4Q0U9Q1</accession>
<comment type="subcellular location">
    <subcellularLocation>
        <location evidence="1">Cell membrane</location>
        <topology evidence="1">Multi-pass membrane protein</topology>
    </subcellularLocation>
</comment>
<organism evidence="6 7">
    <name type="scientific">Candidatus Amulumruptor caecigallinarius</name>
    <dbReference type="NCBI Taxonomy" id="2109911"/>
    <lineage>
        <taxon>Bacteria</taxon>
        <taxon>Pseudomonadati</taxon>
        <taxon>Bacteroidota</taxon>
        <taxon>Bacteroidia</taxon>
        <taxon>Bacteroidales</taxon>
        <taxon>Muribaculaceae</taxon>
        <taxon>Candidatus Amulumruptor</taxon>
    </lineage>
</organism>
<evidence type="ECO:0000256" key="5">
    <source>
        <dbReference type="ARBA" id="ARBA00023136"/>
    </source>
</evidence>
<gene>
    <name evidence="6" type="ORF">K8V47_05730</name>
</gene>
<dbReference type="EMBL" id="DYXT01000028">
    <property type="protein sequence ID" value="HJE39239.1"/>
    <property type="molecule type" value="Genomic_DNA"/>
</dbReference>
<evidence type="ECO:0000256" key="4">
    <source>
        <dbReference type="ARBA" id="ARBA00022989"/>
    </source>
</evidence>
<reference evidence="6" key="1">
    <citation type="journal article" date="2021" name="PeerJ">
        <title>Extensive microbial diversity within the chicken gut microbiome revealed by metagenomics and culture.</title>
        <authorList>
            <person name="Gilroy R."/>
            <person name="Ravi A."/>
            <person name="Getino M."/>
            <person name="Pursley I."/>
            <person name="Horton D.L."/>
            <person name="Alikhan N.F."/>
            <person name="Baker D."/>
            <person name="Gharbi K."/>
            <person name="Hall N."/>
            <person name="Watson M."/>
            <person name="Adriaenssens E.M."/>
            <person name="Foster-Nyarko E."/>
            <person name="Jarju S."/>
            <person name="Secka A."/>
            <person name="Antonio M."/>
            <person name="Oren A."/>
            <person name="Chaudhuri R.R."/>
            <person name="La Ragione R."/>
            <person name="Hildebrand F."/>
            <person name="Pallen M.J."/>
        </authorList>
    </citation>
    <scope>NUCLEOTIDE SEQUENCE</scope>
    <source>
        <strain evidence="6">4100</strain>
    </source>
</reference>
<evidence type="ECO:0000313" key="6">
    <source>
        <dbReference type="EMBL" id="HJE39239.1"/>
    </source>
</evidence>
<evidence type="ECO:0000256" key="3">
    <source>
        <dbReference type="ARBA" id="ARBA00022692"/>
    </source>
</evidence>
<evidence type="ECO:0000256" key="1">
    <source>
        <dbReference type="ARBA" id="ARBA00004651"/>
    </source>
</evidence>
<dbReference type="InterPro" id="IPR050833">
    <property type="entry name" value="Poly_Biosynth_Transport"/>
</dbReference>
<reference evidence="6" key="2">
    <citation type="submission" date="2021-09" db="EMBL/GenBank/DDBJ databases">
        <authorList>
            <person name="Gilroy R."/>
        </authorList>
    </citation>
    <scope>NUCLEOTIDE SEQUENCE</scope>
    <source>
        <strain evidence="6">4100</strain>
    </source>
</reference>
<sequence>MAHKSKSTALIVKTMGVFSGVQSISILTSVVRTKLVAVWIGALGVGLFGVFNTVLDLLGNFAQMGMNTVAARELAANTARSERARYILMVRRICLSLGLLFALLTVGFSPLLSRWAFGDGSMTWWFCLLSVAIFAMAVSGGEGGILMGLHKLRGVALATTWGNVAGLAVSIPLFYFWRAAAIVPSIVILLVITTSIMWHYAHKATRELLPDGYGRVSWRSSLMDGFGIIKLGFYIIISIMMANLGSYLFLVYLNRTADTATVGYFQSGFTLVNRYVGLVFAALMVDFFPRLSMSQRSRRAMSVIVSQELSVIMGVMIPLVLLFIAFVPVIIEVLYTGDFQVIRPMVYMGIIGTVLRALSSVMAYVMLAKADGTVYMAVEVASAAVYVGASILCFNLWGIPGMGMAYIIWYAVYTLMVAIVYRRRYGLWLSPSVVRLSLLAFGASVVGCVMVMATGDSVAAHVVVGTVGFMTAAVILPGLLGRRKKNVKVK</sequence>
<keyword evidence="3" id="KW-0812">Transmembrane</keyword>
<dbReference type="PANTHER" id="PTHR30250">
    <property type="entry name" value="PST FAMILY PREDICTED COLANIC ACID TRANSPORTER"/>
    <property type="match status" value="1"/>
</dbReference>
<dbReference type="AlphaFoldDB" id="A0A4Q0U9Q1"/>
<name>A0A4Q0U9Q1_9BACT</name>
<comment type="caution">
    <text evidence="6">The sequence shown here is derived from an EMBL/GenBank/DDBJ whole genome shotgun (WGS) entry which is preliminary data.</text>
</comment>
<evidence type="ECO:0000313" key="7">
    <source>
        <dbReference type="Proteomes" id="UP000711407"/>
    </source>
</evidence>
<dbReference type="GO" id="GO:0005886">
    <property type="term" value="C:plasma membrane"/>
    <property type="evidence" value="ECO:0007669"/>
    <property type="project" value="UniProtKB-SubCell"/>
</dbReference>
<dbReference type="PANTHER" id="PTHR30250:SF11">
    <property type="entry name" value="O-ANTIGEN TRANSPORTER-RELATED"/>
    <property type="match status" value="1"/>
</dbReference>
<dbReference type="Proteomes" id="UP000711407">
    <property type="component" value="Unassembled WGS sequence"/>
</dbReference>
<protein>
    <submittedName>
        <fullName evidence="6">Oligosaccharide flippase family protein</fullName>
    </submittedName>
</protein>